<proteinExistence type="predicted"/>
<evidence type="ECO:0000256" key="2">
    <source>
        <dbReference type="ARBA" id="ARBA00022723"/>
    </source>
</evidence>
<evidence type="ECO:0000313" key="7">
    <source>
        <dbReference type="Proteomes" id="UP000199636"/>
    </source>
</evidence>
<dbReference type="InterPro" id="IPR036922">
    <property type="entry name" value="Rieske_2Fe-2S_sf"/>
</dbReference>
<dbReference type="GO" id="GO:0046872">
    <property type="term" value="F:metal ion binding"/>
    <property type="evidence" value="ECO:0007669"/>
    <property type="project" value="UniProtKB-KW"/>
</dbReference>
<dbReference type="Proteomes" id="UP000199636">
    <property type="component" value="Unassembled WGS sequence"/>
</dbReference>
<dbReference type="PANTHER" id="PTHR40261">
    <property type="match status" value="1"/>
</dbReference>
<dbReference type="PANTHER" id="PTHR40261:SF1">
    <property type="entry name" value="RIESKE DOMAIN-CONTAINING PROTEIN"/>
    <property type="match status" value="1"/>
</dbReference>
<name>A0A1G8HRP6_9PSED</name>
<dbReference type="SUPFAM" id="SSF50022">
    <property type="entry name" value="ISP domain"/>
    <property type="match status" value="1"/>
</dbReference>
<keyword evidence="3" id="KW-0408">Iron</keyword>
<evidence type="ECO:0000259" key="5">
    <source>
        <dbReference type="PROSITE" id="PS51296"/>
    </source>
</evidence>
<evidence type="ECO:0000256" key="4">
    <source>
        <dbReference type="ARBA" id="ARBA00023014"/>
    </source>
</evidence>
<evidence type="ECO:0000313" key="6">
    <source>
        <dbReference type="EMBL" id="SDI09212.1"/>
    </source>
</evidence>
<feature type="domain" description="Rieske" evidence="5">
    <location>
        <begin position="2"/>
        <end position="103"/>
    </location>
</feature>
<dbReference type="InterPro" id="IPR017941">
    <property type="entry name" value="Rieske_2Fe-2S"/>
</dbReference>
<dbReference type="EMBL" id="FNDS01000005">
    <property type="protein sequence ID" value="SDI09212.1"/>
    <property type="molecule type" value="Genomic_DNA"/>
</dbReference>
<keyword evidence="6" id="KW-0560">Oxidoreductase</keyword>
<keyword evidence="2" id="KW-0479">Metal-binding</keyword>
<evidence type="ECO:0000256" key="1">
    <source>
        <dbReference type="ARBA" id="ARBA00022714"/>
    </source>
</evidence>
<keyword evidence="6" id="KW-0223">Dioxygenase</keyword>
<organism evidence="6 7">
    <name type="scientific">Pseudomonas panipatensis</name>
    <dbReference type="NCBI Taxonomy" id="428992"/>
    <lineage>
        <taxon>Bacteria</taxon>
        <taxon>Pseudomonadati</taxon>
        <taxon>Pseudomonadota</taxon>
        <taxon>Gammaproteobacteria</taxon>
        <taxon>Pseudomonadales</taxon>
        <taxon>Pseudomonadaceae</taxon>
        <taxon>Pseudomonas</taxon>
    </lineage>
</organism>
<dbReference type="GO" id="GO:0051537">
    <property type="term" value="F:2 iron, 2 sulfur cluster binding"/>
    <property type="evidence" value="ECO:0007669"/>
    <property type="project" value="UniProtKB-KW"/>
</dbReference>
<dbReference type="CDD" id="cd03467">
    <property type="entry name" value="Rieske"/>
    <property type="match status" value="1"/>
</dbReference>
<keyword evidence="7" id="KW-1185">Reference proteome</keyword>
<sequence length="110" mass="12153">MLLLCTPDQLAEGRSRGFSIQGQRLLAVRKQGRVHAYRNRCPHRGIALEWEADRFLDASGGLLQCAQHGALFLIESGECIQGPCQGEFLEALSCQEDERGVWVDLPSAEA</sequence>
<dbReference type="PROSITE" id="PS51296">
    <property type="entry name" value="RIESKE"/>
    <property type="match status" value="1"/>
</dbReference>
<protein>
    <submittedName>
        <fullName evidence="6">Ferredoxin subunit of nitrite reductase or a ring-hydroxylating dioxygenase</fullName>
    </submittedName>
</protein>
<reference evidence="7" key="1">
    <citation type="submission" date="2016-10" db="EMBL/GenBank/DDBJ databases">
        <authorList>
            <person name="Varghese N."/>
            <person name="Submissions S."/>
        </authorList>
    </citation>
    <scope>NUCLEOTIDE SEQUENCE [LARGE SCALE GENOMIC DNA]</scope>
    <source>
        <strain evidence="7">CCM 7469</strain>
    </source>
</reference>
<dbReference type="RefSeq" id="WP_090263301.1">
    <property type="nucleotide sequence ID" value="NZ_FNDS01000005.1"/>
</dbReference>
<keyword evidence="1" id="KW-0001">2Fe-2S</keyword>
<dbReference type="Pfam" id="PF00355">
    <property type="entry name" value="Rieske"/>
    <property type="match status" value="1"/>
</dbReference>
<keyword evidence="4" id="KW-0411">Iron-sulfur</keyword>
<gene>
    <name evidence="6" type="ORF">SAMN05216272_105404</name>
</gene>
<evidence type="ECO:0000256" key="3">
    <source>
        <dbReference type="ARBA" id="ARBA00023004"/>
    </source>
</evidence>
<dbReference type="STRING" id="428992.SAMN05216272_105404"/>
<dbReference type="GO" id="GO:0051213">
    <property type="term" value="F:dioxygenase activity"/>
    <property type="evidence" value="ECO:0007669"/>
    <property type="project" value="UniProtKB-KW"/>
</dbReference>
<accession>A0A1G8HRP6</accession>
<dbReference type="Gene3D" id="2.102.10.10">
    <property type="entry name" value="Rieske [2Fe-2S] iron-sulphur domain"/>
    <property type="match status" value="1"/>
</dbReference>
<dbReference type="OrthoDB" id="9794779at2"/>
<dbReference type="AlphaFoldDB" id="A0A1G8HRP6"/>